<comment type="similarity">
    <text evidence="1">Belongs to the KIN17 family.</text>
</comment>
<reference evidence="7" key="2">
    <citation type="submission" date="2022-01" db="EMBL/GenBank/DDBJ databases">
        <authorList>
            <person name="Hirooka S."/>
            <person name="Miyagishima S.Y."/>
        </authorList>
    </citation>
    <scope>NUCLEOTIDE SEQUENCE</scope>
    <source>
        <strain evidence="7">NBRC 102759</strain>
    </source>
</reference>
<dbReference type="Gene3D" id="1.10.10.2030">
    <property type="entry name" value="DNA/RNA-binding protein Kin17, conserved domain"/>
    <property type="match status" value="1"/>
</dbReference>
<keyword evidence="4" id="KW-0862">Zinc</keyword>
<protein>
    <recommendedName>
        <fullName evidence="6">DNA/RNA-binding protein Kin17 WH-like domain-containing protein</fullName>
    </recommendedName>
</protein>
<evidence type="ECO:0000313" key="8">
    <source>
        <dbReference type="Proteomes" id="UP001061958"/>
    </source>
</evidence>
<evidence type="ECO:0000256" key="2">
    <source>
        <dbReference type="ARBA" id="ARBA00022723"/>
    </source>
</evidence>
<evidence type="ECO:0000256" key="4">
    <source>
        <dbReference type="ARBA" id="ARBA00022833"/>
    </source>
</evidence>
<dbReference type="GO" id="GO:0006260">
    <property type="term" value="P:DNA replication"/>
    <property type="evidence" value="ECO:0007669"/>
    <property type="project" value="TreeGrafter"/>
</dbReference>
<dbReference type="GO" id="GO:0006974">
    <property type="term" value="P:DNA damage response"/>
    <property type="evidence" value="ECO:0007669"/>
    <property type="project" value="TreeGrafter"/>
</dbReference>
<dbReference type="GO" id="GO:0008270">
    <property type="term" value="F:zinc ion binding"/>
    <property type="evidence" value="ECO:0007669"/>
    <property type="project" value="UniProtKB-KW"/>
</dbReference>
<sequence>MGKSEGFLTPKAISKRIKAKGLQRLRWYCQLCQKQCRDENGFKCHTESESHQRMMLLFADAPGRFVGQYSTEFRNAFLDVLKHRFGTKKVHANVVYQEYIKDRDHVHMNSTRWATLTGFVAYLGREGYCEVEETEQGLFIRYIDKQAAERFQRAREIEKDRLREEQRQEQIIKKQREEALKREAHKTDSNKPSPENLYYRPTEKKISLCLKATPARMNEECFGEKLSPTTQYLDENNFQEGTKEQSEAYKQSNWLEENLVVRVKNTELENGYYFKRKGVIKEVFDLFIADVEILQLGDLVRLDQEDLEPVVPQPGGQVRVILGENKGTNATILSLDMEKKTACLKPETDLESRLVLNDVPLQYICKRAQ</sequence>
<evidence type="ECO:0000256" key="1">
    <source>
        <dbReference type="ARBA" id="ARBA00008517"/>
    </source>
</evidence>
<dbReference type="SUPFAM" id="SSF57667">
    <property type="entry name" value="beta-beta-alpha zinc fingers"/>
    <property type="match status" value="1"/>
</dbReference>
<dbReference type="InterPro" id="IPR014722">
    <property type="entry name" value="Rib_uL2_dom2"/>
</dbReference>
<reference evidence="7" key="1">
    <citation type="journal article" date="2022" name="Proc. Natl. Acad. Sci. U.S.A.">
        <title>Life cycle and functional genomics of the unicellular red alga Galdieria for elucidating algal and plant evolution and industrial use.</title>
        <authorList>
            <person name="Hirooka S."/>
            <person name="Itabashi T."/>
            <person name="Ichinose T.M."/>
            <person name="Onuma R."/>
            <person name="Fujiwara T."/>
            <person name="Yamashita S."/>
            <person name="Jong L.W."/>
            <person name="Tomita R."/>
            <person name="Iwane A.H."/>
            <person name="Miyagishima S.Y."/>
        </authorList>
    </citation>
    <scope>NUCLEOTIDE SEQUENCE</scope>
    <source>
        <strain evidence="7">NBRC 102759</strain>
    </source>
</reference>
<dbReference type="EMBL" id="BQMJ01000056">
    <property type="protein sequence ID" value="GJQ14553.1"/>
    <property type="molecule type" value="Genomic_DNA"/>
</dbReference>
<dbReference type="PANTHER" id="PTHR12805">
    <property type="entry name" value="KIN17 KIN, ANTIGENIC DETERMINANT OF RECA PROTEIN HOMOLOG"/>
    <property type="match status" value="1"/>
</dbReference>
<dbReference type="GO" id="GO:0003690">
    <property type="term" value="F:double-stranded DNA binding"/>
    <property type="evidence" value="ECO:0007669"/>
    <property type="project" value="TreeGrafter"/>
</dbReference>
<dbReference type="InterPro" id="IPR038254">
    <property type="entry name" value="KIN17_WH-like_sf"/>
</dbReference>
<dbReference type="InterPro" id="IPR037321">
    <property type="entry name" value="KIN17-like"/>
</dbReference>
<dbReference type="GO" id="GO:0005634">
    <property type="term" value="C:nucleus"/>
    <property type="evidence" value="ECO:0007669"/>
    <property type="project" value="TreeGrafter"/>
</dbReference>
<comment type="caution">
    <text evidence="7">The sequence shown here is derived from an EMBL/GenBank/DDBJ whole genome shotgun (WGS) entry which is preliminary data.</text>
</comment>
<proteinExistence type="inferred from homology"/>
<evidence type="ECO:0000256" key="3">
    <source>
        <dbReference type="ARBA" id="ARBA00022771"/>
    </source>
</evidence>
<dbReference type="Pfam" id="PF18131">
    <property type="entry name" value="KN17_SH3"/>
    <property type="match status" value="1"/>
</dbReference>
<evidence type="ECO:0000313" key="7">
    <source>
        <dbReference type="EMBL" id="GJQ14553.1"/>
    </source>
</evidence>
<dbReference type="PANTHER" id="PTHR12805:SF0">
    <property type="entry name" value="DNA_RNA-BINDING PROTEIN KIN17"/>
    <property type="match status" value="1"/>
</dbReference>
<dbReference type="SMART" id="SM01253">
    <property type="entry name" value="Kin17_mid"/>
    <property type="match status" value="1"/>
</dbReference>
<dbReference type="InterPro" id="IPR056767">
    <property type="entry name" value="C2H2-Znf_KIN17"/>
</dbReference>
<dbReference type="Pfam" id="PF10357">
    <property type="entry name" value="WH_KIN17"/>
    <property type="match status" value="1"/>
</dbReference>
<keyword evidence="3" id="KW-0863">Zinc-finger</keyword>
<dbReference type="Proteomes" id="UP001061958">
    <property type="component" value="Unassembled WGS sequence"/>
</dbReference>
<feature type="compositionally biased region" description="Basic and acidic residues" evidence="5">
    <location>
        <begin position="176"/>
        <end position="189"/>
    </location>
</feature>
<accession>A0A9C7Q131</accession>
<dbReference type="OrthoDB" id="10266249at2759"/>
<dbReference type="InterPro" id="IPR019447">
    <property type="entry name" value="DNA/RNA-bd_Kin17_WH-like_dom"/>
</dbReference>
<dbReference type="Gene3D" id="2.30.30.30">
    <property type="match status" value="1"/>
</dbReference>
<dbReference type="Gene3D" id="2.30.30.140">
    <property type="match status" value="1"/>
</dbReference>
<gene>
    <name evidence="7" type="ORF">GpartN1_g6344.t1</name>
</gene>
<organism evidence="7 8">
    <name type="scientific">Galdieria partita</name>
    <dbReference type="NCBI Taxonomy" id="83374"/>
    <lineage>
        <taxon>Eukaryota</taxon>
        <taxon>Rhodophyta</taxon>
        <taxon>Bangiophyceae</taxon>
        <taxon>Galdieriales</taxon>
        <taxon>Galdieriaceae</taxon>
        <taxon>Galdieria</taxon>
    </lineage>
</organism>
<dbReference type="InterPro" id="IPR036236">
    <property type="entry name" value="Znf_C2H2_sf"/>
</dbReference>
<dbReference type="FunFam" id="1.10.10.2030:FF:000001">
    <property type="entry name" value="DNA/RNA-binding protein KIN17, putative"/>
    <property type="match status" value="1"/>
</dbReference>
<feature type="domain" description="DNA/RNA-binding protein Kin17 WH-like" evidence="6">
    <location>
        <begin position="53"/>
        <end position="177"/>
    </location>
</feature>
<feature type="region of interest" description="Disordered" evidence="5">
    <location>
        <begin position="176"/>
        <end position="198"/>
    </location>
</feature>
<dbReference type="AlphaFoldDB" id="A0A9C7Q131"/>
<keyword evidence="8" id="KW-1185">Reference proteome</keyword>
<dbReference type="Pfam" id="PF25095">
    <property type="entry name" value="C2H2-zf_KIN17"/>
    <property type="match status" value="1"/>
</dbReference>
<keyword evidence="2" id="KW-0479">Metal-binding</keyword>
<name>A0A9C7Q131_9RHOD</name>
<evidence type="ECO:0000259" key="6">
    <source>
        <dbReference type="SMART" id="SM01253"/>
    </source>
</evidence>
<evidence type="ECO:0000256" key="5">
    <source>
        <dbReference type="SAM" id="MobiDB-lite"/>
    </source>
</evidence>
<dbReference type="InterPro" id="IPR041330">
    <property type="entry name" value="KN17_SH3"/>
</dbReference>